<dbReference type="AlphaFoldDB" id="A0A9W6LV50"/>
<organism evidence="1 2">
    <name type="scientific">Methylocystis echinoides</name>
    <dbReference type="NCBI Taxonomy" id="29468"/>
    <lineage>
        <taxon>Bacteria</taxon>
        <taxon>Pseudomonadati</taxon>
        <taxon>Pseudomonadota</taxon>
        <taxon>Alphaproteobacteria</taxon>
        <taxon>Hyphomicrobiales</taxon>
        <taxon>Methylocystaceae</taxon>
        <taxon>Methylocystis</taxon>
    </lineage>
</organism>
<protein>
    <submittedName>
        <fullName evidence="1">Uncharacterized protein</fullName>
    </submittedName>
</protein>
<evidence type="ECO:0000313" key="1">
    <source>
        <dbReference type="EMBL" id="GLI96114.1"/>
    </source>
</evidence>
<dbReference type="RefSeq" id="WP_042675125.1">
    <property type="nucleotide sequence ID" value="NZ_BSEC01000008.1"/>
</dbReference>
<keyword evidence="2" id="KW-1185">Reference proteome</keyword>
<gene>
    <name evidence="1" type="ORF">LMG27198_51070</name>
</gene>
<accession>A0A9W6LV50</accession>
<evidence type="ECO:0000313" key="2">
    <source>
        <dbReference type="Proteomes" id="UP001144323"/>
    </source>
</evidence>
<dbReference type="EMBL" id="BSEC01000008">
    <property type="protein sequence ID" value="GLI96114.1"/>
    <property type="molecule type" value="Genomic_DNA"/>
</dbReference>
<dbReference type="Proteomes" id="UP001144323">
    <property type="component" value="Unassembled WGS sequence"/>
</dbReference>
<reference evidence="1" key="1">
    <citation type="journal article" date="2023" name="Int. J. Syst. Evol. Microbiol.">
        <title>Methylocystis iwaonis sp. nov., a type II methane-oxidizing bacterium from surface soil of a rice paddy field in Japan, and emended description of the genus Methylocystis (ex Whittenbury et al. 1970) Bowman et al. 1993.</title>
        <authorList>
            <person name="Kaise H."/>
            <person name="Sawadogo J.B."/>
            <person name="Alam M.S."/>
            <person name="Ueno C."/>
            <person name="Dianou D."/>
            <person name="Shinjo R."/>
            <person name="Asakawa S."/>
        </authorList>
    </citation>
    <scope>NUCLEOTIDE SEQUENCE</scope>
    <source>
        <strain evidence="1">LMG27198</strain>
    </source>
</reference>
<proteinExistence type="predicted"/>
<sequence length="92" mass="9825">MADLIKFPAKPRSRHARRAYQVHRLAPSGGVVATSIITARDDGDAKRQAKGLIAGHHAELWAGSRLVTVLGAFDFPIATAIRALADQPKSEG</sequence>
<comment type="caution">
    <text evidence="1">The sequence shown here is derived from an EMBL/GenBank/DDBJ whole genome shotgun (WGS) entry which is preliminary data.</text>
</comment>
<name>A0A9W6LV50_9HYPH</name>